<sequence length="81" mass="8519">MARAIKRWKIDGALPSPGEGGRGVGGGSKVGGWMRRGGVPLAPPAREREGNKPVTRSPGHATVRFPLKAEKFQDKSVLASS</sequence>
<dbReference type="AlphaFoldDB" id="A0A8J9V440"/>
<gene>
    <name evidence="2" type="ORF">BINO364_LOCUS2054</name>
</gene>
<keyword evidence="3" id="KW-1185">Reference proteome</keyword>
<evidence type="ECO:0000313" key="2">
    <source>
        <dbReference type="EMBL" id="CAH0715073.1"/>
    </source>
</evidence>
<organism evidence="2 3">
    <name type="scientific">Brenthis ino</name>
    <name type="common">lesser marbled fritillary</name>
    <dbReference type="NCBI Taxonomy" id="405034"/>
    <lineage>
        <taxon>Eukaryota</taxon>
        <taxon>Metazoa</taxon>
        <taxon>Ecdysozoa</taxon>
        <taxon>Arthropoda</taxon>
        <taxon>Hexapoda</taxon>
        <taxon>Insecta</taxon>
        <taxon>Pterygota</taxon>
        <taxon>Neoptera</taxon>
        <taxon>Endopterygota</taxon>
        <taxon>Lepidoptera</taxon>
        <taxon>Glossata</taxon>
        <taxon>Ditrysia</taxon>
        <taxon>Papilionoidea</taxon>
        <taxon>Nymphalidae</taxon>
        <taxon>Heliconiinae</taxon>
        <taxon>Argynnini</taxon>
        <taxon>Brenthis</taxon>
    </lineage>
</organism>
<evidence type="ECO:0000313" key="3">
    <source>
        <dbReference type="Proteomes" id="UP000838878"/>
    </source>
</evidence>
<feature type="region of interest" description="Disordered" evidence="1">
    <location>
        <begin position="1"/>
        <end position="67"/>
    </location>
</feature>
<reference evidence="2" key="1">
    <citation type="submission" date="2021-12" db="EMBL/GenBank/DDBJ databases">
        <authorList>
            <person name="Martin H S."/>
        </authorList>
    </citation>
    <scope>NUCLEOTIDE SEQUENCE</scope>
</reference>
<proteinExistence type="predicted"/>
<evidence type="ECO:0000256" key="1">
    <source>
        <dbReference type="SAM" id="MobiDB-lite"/>
    </source>
</evidence>
<name>A0A8J9V440_9NEOP</name>
<feature type="non-terminal residue" evidence="2">
    <location>
        <position position="81"/>
    </location>
</feature>
<protein>
    <submittedName>
        <fullName evidence="2">Uncharacterized protein</fullName>
    </submittedName>
</protein>
<dbReference type="EMBL" id="OV170230">
    <property type="protein sequence ID" value="CAH0715073.1"/>
    <property type="molecule type" value="Genomic_DNA"/>
</dbReference>
<accession>A0A8J9V440</accession>
<feature type="compositionally biased region" description="Gly residues" evidence="1">
    <location>
        <begin position="18"/>
        <end position="30"/>
    </location>
</feature>
<dbReference type="Proteomes" id="UP000838878">
    <property type="component" value="Chromosome 10"/>
</dbReference>